<feature type="region of interest" description="Disordered" evidence="1">
    <location>
        <begin position="231"/>
        <end position="267"/>
    </location>
</feature>
<name>A0ABR3SG40_9PEZI</name>
<accession>A0ABR3SG40</accession>
<feature type="compositionally biased region" description="Polar residues" evidence="1">
    <location>
        <begin position="246"/>
        <end position="263"/>
    </location>
</feature>
<proteinExistence type="predicted"/>
<sequence length="291" mass="32444">MQFNQSDLETIRKYCRLTGFEADIKLRVDSTERKTTFLAHSVASFVQHRKLRIYGQQSLVLIMEDTADVEQPPTSEGNDGVEEACSEGGFLVVSRSSTSEVSTVFEDMDVPAMDHSEAEHHWCHGTCDHGQEVEVATAKLLSILTRFLVEDLPRGDKSLVLERVIDELENGLSTRQQSAFPKNRGSAAESTSISILDRPSRSVSWCPENEDIVQGTSQKTDVATQDVNVEVSERDSPVGSLLPVQEQRSSPSKQDITRSSGSGEQYHIEQRLPNSVLRNELVSNWLRRLPA</sequence>
<evidence type="ECO:0000313" key="2">
    <source>
        <dbReference type="EMBL" id="KAL1619998.1"/>
    </source>
</evidence>
<comment type="caution">
    <text evidence="2">The sequence shown here is derived from an EMBL/GenBank/DDBJ whole genome shotgun (WGS) entry which is preliminary data.</text>
</comment>
<protein>
    <submittedName>
        <fullName evidence="2">Uncharacterized protein</fullName>
    </submittedName>
</protein>
<evidence type="ECO:0000313" key="3">
    <source>
        <dbReference type="Proteomes" id="UP001521116"/>
    </source>
</evidence>
<organism evidence="2 3">
    <name type="scientific">Neofusicoccum ribis</name>
    <dbReference type="NCBI Taxonomy" id="45134"/>
    <lineage>
        <taxon>Eukaryota</taxon>
        <taxon>Fungi</taxon>
        <taxon>Dikarya</taxon>
        <taxon>Ascomycota</taxon>
        <taxon>Pezizomycotina</taxon>
        <taxon>Dothideomycetes</taxon>
        <taxon>Dothideomycetes incertae sedis</taxon>
        <taxon>Botryosphaeriales</taxon>
        <taxon>Botryosphaeriaceae</taxon>
        <taxon>Neofusicoccum</taxon>
    </lineage>
</organism>
<gene>
    <name evidence="2" type="ORF">SLS56_009842</name>
</gene>
<dbReference type="EMBL" id="JAJVDC020000176">
    <property type="protein sequence ID" value="KAL1619998.1"/>
    <property type="molecule type" value="Genomic_DNA"/>
</dbReference>
<evidence type="ECO:0000256" key="1">
    <source>
        <dbReference type="SAM" id="MobiDB-lite"/>
    </source>
</evidence>
<keyword evidence="3" id="KW-1185">Reference proteome</keyword>
<reference evidence="2 3" key="1">
    <citation type="submission" date="2024-02" db="EMBL/GenBank/DDBJ databases">
        <title>De novo assembly and annotation of 12 fungi associated with fruit tree decline syndrome in Ontario, Canada.</title>
        <authorList>
            <person name="Sulman M."/>
            <person name="Ellouze W."/>
            <person name="Ilyukhin E."/>
        </authorList>
    </citation>
    <scope>NUCLEOTIDE SEQUENCE [LARGE SCALE GENOMIC DNA]</scope>
    <source>
        <strain evidence="2 3">M1-105</strain>
    </source>
</reference>
<dbReference type="Proteomes" id="UP001521116">
    <property type="component" value="Unassembled WGS sequence"/>
</dbReference>